<feature type="repeat" description="PPR" evidence="2">
    <location>
        <begin position="123"/>
        <end position="157"/>
    </location>
</feature>
<gene>
    <name evidence="3" type="ORF">P3X46_025877</name>
</gene>
<comment type="caution">
    <text evidence="3">The sequence shown here is derived from an EMBL/GenBank/DDBJ whole genome shotgun (WGS) entry which is preliminary data.</text>
</comment>
<keyword evidence="1" id="KW-0677">Repeat</keyword>
<dbReference type="Pfam" id="PF20431">
    <property type="entry name" value="E_motif"/>
    <property type="match status" value="1"/>
</dbReference>
<dbReference type="PROSITE" id="PS51375">
    <property type="entry name" value="PPR"/>
    <property type="match status" value="8"/>
</dbReference>
<evidence type="ECO:0000256" key="1">
    <source>
        <dbReference type="ARBA" id="ARBA00022737"/>
    </source>
</evidence>
<feature type="repeat" description="PPR" evidence="2">
    <location>
        <begin position="631"/>
        <end position="665"/>
    </location>
</feature>
<dbReference type="Pfam" id="PF01535">
    <property type="entry name" value="PPR"/>
    <property type="match status" value="8"/>
</dbReference>
<feature type="repeat" description="PPR" evidence="2">
    <location>
        <begin position="528"/>
        <end position="562"/>
    </location>
</feature>
<feature type="repeat" description="PPR" evidence="2">
    <location>
        <begin position="225"/>
        <end position="259"/>
    </location>
</feature>
<dbReference type="NCBIfam" id="TIGR00756">
    <property type="entry name" value="PPR"/>
    <property type="match status" value="6"/>
</dbReference>
<proteinExistence type="predicted"/>
<protein>
    <recommendedName>
        <fullName evidence="5">Pentatricopeptide repeat-containing protein</fullName>
    </recommendedName>
</protein>
<dbReference type="InterPro" id="IPR011990">
    <property type="entry name" value="TPR-like_helical_dom_sf"/>
</dbReference>
<keyword evidence="4" id="KW-1185">Reference proteome</keyword>
<feature type="repeat" description="PPR" evidence="2">
    <location>
        <begin position="666"/>
        <end position="696"/>
    </location>
</feature>
<dbReference type="InterPro" id="IPR046960">
    <property type="entry name" value="PPR_At4g14850-like_plant"/>
</dbReference>
<dbReference type="Proteomes" id="UP001174677">
    <property type="component" value="Chromosome 14"/>
</dbReference>
<evidence type="ECO:0000313" key="4">
    <source>
        <dbReference type="Proteomes" id="UP001174677"/>
    </source>
</evidence>
<dbReference type="Gene3D" id="1.25.40.10">
    <property type="entry name" value="Tetratricopeptide repeat domain"/>
    <property type="match status" value="6"/>
</dbReference>
<sequence length="854" mass="96220">MYCSQNISRKLSYLANTNFSISLFNSEIKALVLQGQCFEALQLYSINPLNTTKFIYPSLLKACAFLSNLHYGKIIHSTIITTGLFSDQFITASLINMYVKCGSLRDAAHVFDKLPGSGVVDQDVTIWNSIIDGYFRFGHLKEGVGQFHRMQLFGVRPDAYSLCILLGERHGYMGYKEGKQIHGYIVRNVLNGDPFLETALIDTYFSCGRPEDAWCLFKELEDQSNVVAWNVMIGGFGENGLWEKSLELYLLAKNKNVKLVSASFTSIIRVCCRGEFVSFGNQVHCDAIKVGFENDPYVCTSLLTMYAKCQLVERAEKIFNQVPHKEIELWNAMISAYVGDGFAYDALKIYKQMRLCKILPDSFTISTILSSSSIFGFYDFGRLIHTELVKRPIESNITVQSALLTMYSRCGNNDDSYSVFSKMNARDVVAWGSMISGFCQNRQYKEALEIFRAMKGDGVKVDSDIMASIISACTGVEKVESGCVMHGFVIKSGLEMDVFVASSLVDMYSKFGFPDRAGNVFSDMSFKNLVAWNSIISCYSRNGLSELSISLFSQIVQHGFYPDLVSFTSVLVAISSVAALLKGKSVHGYLIRLRTAFTFDLQVENTLIDMYIKCGFLKYAEHIFQSMSQKSLVTWNSMISGYGSHGVCFKALRLFDEMRSSEITPDDVTFLSLLSACNHSGLIEEGLDLFEVMKTEYAIEPRMEHYVNLVDFFGRAGRLDDAYSFVKNMPIKPDRSIWLSLLSSCRNHYNVELGEMVANELLKMEPSRGSNYVQLLNLYGEAQLWDRAANLRASMKEKGLKKTPGCSWIEVRNKVDAFFSGDCSSPRTIEIYETLSSLKRNMVKKQDNYESEVL</sequence>
<dbReference type="EMBL" id="JARPOI010000014">
    <property type="protein sequence ID" value="KAJ9160479.1"/>
    <property type="molecule type" value="Genomic_DNA"/>
</dbReference>
<organism evidence="3 4">
    <name type="scientific">Hevea brasiliensis</name>
    <name type="common">Para rubber tree</name>
    <name type="synonym">Siphonia brasiliensis</name>
    <dbReference type="NCBI Taxonomy" id="3981"/>
    <lineage>
        <taxon>Eukaryota</taxon>
        <taxon>Viridiplantae</taxon>
        <taxon>Streptophyta</taxon>
        <taxon>Embryophyta</taxon>
        <taxon>Tracheophyta</taxon>
        <taxon>Spermatophyta</taxon>
        <taxon>Magnoliopsida</taxon>
        <taxon>eudicotyledons</taxon>
        <taxon>Gunneridae</taxon>
        <taxon>Pentapetalae</taxon>
        <taxon>rosids</taxon>
        <taxon>fabids</taxon>
        <taxon>Malpighiales</taxon>
        <taxon>Euphorbiaceae</taxon>
        <taxon>Crotonoideae</taxon>
        <taxon>Micrandreae</taxon>
        <taxon>Hevea</taxon>
    </lineage>
</organism>
<dbReference type="PANTHER" id="PTHR47926">
    <property type="entry name" value="PENTATRICOPEPTIDE REPEAT-CONTAINING PROTEIN"/>
    <property type="match status" value="1"/>
</dbReference>
<dbReference type="InterPro" id="IPR002885">
    <property type="entry name" value="PPR_rpt"/>
</dbReference>
<feature type="repeat" description="PPR" evidence="2">
    <location>
        <begin position="326"/>
        <end position="360"/>
    </location>
</feature>
<reference evidence="3" key="1">
    <citation type="journal article" date="2023" name="Plant Biotechnol. J.">
        <title>Chromosome-level wild Hevea brasiliensis genome provides new tools for genomic-assisted breeding and valuable loci to elevate rubber yield.</title>
        <authorList>
            <person name="Cheng H."/>
            <person name="Song X."/>
            <person name="Hu Y."/>
            <person name="Wu T."/>
            <person name="Yang Q."/>
            <person name="An Z."/>
            <person name="Feng S."/>
            <person name="Deng Z."/>
            <person name="Wu W."/>
            <person name="Zeng X."/>
            <person name="Tu M."/>
            <person name="Wang X."/>
            <person name="Huang H."/>
        </authorList>
    </citation>
    <scope>NUCLEOTIDE SEQUENCE</scope>
    <source>
        <strain evidence="3">MT/VB/25A 57/8</strain>
    </source>
</reference>
<feature type="repeat" description="PPR" evidence="2">
    <location>
        <begin position="87"/>
        <end position="121"/>
    </location>
</feature>
<accession>A0ABQ9L6Y0</accession>
<name>A0ABQ9L6Y0_HEVBR</name>
<dbReference type="InterPro" id="IPR046848">
    <property type="entry name" value="E_motif"/>
</dbReference>
<evidence type="ECO:0008006" key="5">
    <source>
        <dbReference type="Google" id="ProtNLM"/>
    </source>
</evidence>
<evidence type="ECO:0000256" key="2">
    <source>
        <dbReference type="PROSITE-ProRule" id="PRU00708"/>
    </source>
</evidence>
<feature type="repeat" description="PPR" evidence="2">
    <location>
        <begin position="427"/>
        <end position="461"/>
    </location>
</feature>
<evidence type="ECO:0000313" key="3">
    <source>
        <dbReference type="EMBL" id="KAJ9160479.1"/>
    </source>
</evidence>
<dbReference type="Pfam" id="PF13041">
    <property type="entry name" value="PPR_2"/>
    <property type="match status" value="4"/>
</dbReference>
<dbReference type="PANTHER" id="PTHR47926:SF347">
    <property type="entry name" value="PENTATRICOPEPTIDE REPEAT-CONTAINING PROTEIN"/>
    <property type="match status" value="1"/>
</dbReference>